<dbReference type="EMBL" id="CP041742">
    <property type="protein sequence ID" value="QDQ74181.1"/>
    <property type="molecule type" value="Genomic_DNA"/>
</dbReference>
<dbReference type="InterPro" id="IPR016181">
    <property type="entry name" value="Acyl_CoA_acyltransferase"/>
</dbReference>
<dbReference type="AlphaFoldDB" id="A0A516V6Q0"/>
<dbReference type="CDD" id="cd04301">
    <property type="entry name" value="NAT_SF"/>
    <property type="match status" value="1"/>
</dbReference>
<dbReference type="InterPro" id="IPR050832">
    <property type="entry name" value="Bact_Acetyltransf"/>
</dbReference>
<gene>
    <name evidence="4" type="ORF">FNZ56_09960</name>
</gene>
<keyword evidence="2" id="KW-0012">Acyltransferase</keyword>
<dbReference type="PROSITE" id="PS51186">
    <property type="entry name" value="GNAT"/>
    <property type="match status" value="1"/>
</dbReference>
<keyword evidence="5" id="KW-1185">Reference proteome</keyword>
<dbReference type="Proteomes" id="UP000315891">
    <property type="component" value="Chromosome"/>
</dbReference>
<evidence type="ECO:0000313" key="4">
    <source>
        <dbReference type="EMBL" id="QDQ74181.1"/>
    </source>
</evidence>
<sequence>MAARSALIRAAIIADAAEIARLSAQLGYPARVGVFAGRLERMSRSPTHAVLVCEGEGGRLAGFIGLEQRLMIESGDKAEIVGLVVDADARRTGAGRRLVAAAEDWAHSRGLLELFLRSNVVRPEAHAFYPALGFERSKTQHVYRKALT</sequence>
<keyword evidence="1 4" id="KW-0808">Transferase</keyword>
<dbReference type="Pfam" id="PF00583">
    <property type="entry name" value="Acetyltransf_1"/>
    <property type="match status" value="1"/>
</dbReference>
<evidence type="ECO:0000313" key="5">
    <source>
        <dbReference type="Proteomes" id="UP000315891"/>
    </source>
</evidence>
<organism evidence="4 5">
    <name type="scientific">Pseudoluteimonas lycopersici</name>
    <dbReference type="NCBI Taxonomy" id="1324796"/>
    <lineage>
        <taxon>Bacteria</taxon>
        <taxon>Pseudomonadati</taxon>
        <taxon>Pseudomonadota</taxon>
        <taxon>Gammaproteobacteria</taxon>
        <taxon>Lysobacterales</taxon>
        <taxon>Lysobacteraceae</taxon>
        <taxon>Pseudoluteimonas</taxon>
    </lineage>
</organism>
<protein>
    <submittedName>
        <fullName evidence="4">GNAT family N-acetyltransferase</fullName>
    </submittedName>
</protein>
<dbReference type="PANTHER" id="PTHR43877">
    <property type="entry name" value="AMINOALKYLPHOSPHONATE N-ACETYLTRANSFERASE-RELATED-RELATED"/>
    <property type="match status" value="1"/>
</dbReference>
<dbReference type="OrthoDB" id="6456007at2"/>
<accession>A0A516V6Q0</accession>
<dbReference type="InterPro" id="IPR000182">
    <property type="entry name" value="GNAT_dom"/>
</dbReference>
<name>A0A516V6Q0_9GAMM</name>
<reference evidence="4 5" key="1">
    <citation type="submission" date="2019-07" db="EMBL/GenBank/DDBJ databases">
        <title>Lysobacter weifangensis sp. nov., isolated from bensulfuron-methyl contaminated farmland soil.</title>
        <authorList>
            <person name="Zhao H."/>
        </authorList>
    </citation>
    <scope>NUCLEOTIDE SEQUENCE [LARGE SCALE GENOMIC DNA]</scope>
    <source>
        <strain evidence="4 5">CC-Bw-6</strain>
    </source>
</reference>
<dbReference type="SUPFAM" id="SSF55729">
    <property type="entry name" value="Acyl-CoA N-acyltransferases (Nat)"/>
    <property type="match status" value="1"/>
</dbReference>
<evidence type="ECO:0000259" key="3">
    <source>
        <dbReference type="PROSITE" id="PS51186"/>
    </source>
</evidence>
<dbReference type="Gene3D" id="3.40.630.30">
    <property type="match status" value="1"/>
</dbReference>
<dbReference type="GO" id="GO:0016747">
    <property type="term" value="F:acyltransferase activity, transferring groups other than amino-acyl groups"/>
    <property type="evidence" value="ECO:0007669"/>
    <property type="project" value="InterPro"/>
</dbReference>
<feature type="domain" description="N-acetyltransferase" evidence="3">
    <location>
        <begin position="6"/>
        <end position="148"/>
    </location>
</feature>
<evidence type="ECO:0000256" key="2">
    <source>
        <dbReference type="ARBA" id="ARBA00023315"/>
    </source>
</evidence>
<evidence type="ECO:0000256" key="1">
    <source>
        <dbReference type="ARBA" id="ARBA00022679"/>
    </source>
</evidence>
<proteinExistence type="predicted"/>
<dbReference type="RefSeq" id="WP_143879690.1">
    <property type="nucleotide sequence ID" value="NZ_BAABLZ010000001.1"/>
</dbReference>